<feature type="region of interest" description="Disordered" evidence="1">
    <location>
        <begin position="276"/>
        <end position="299"/>
    </location>
</feature>
<protein>
    <submittedName>
        <fullName evidence="2">Uncharacterized protein</fullName>
    </submittedName>
</protein>
<gene>
    <name evidence="2" type="ORF">V6N12_044311</name>
</gene>
<evidence type="ECO:0000313" key="2">
    <source>
        <dbReference type="EMBL" id="KAK8538175.1"/>
    </source>
</evidence>
<dbReference type="Proteomes" id="UP001472677">
    <property type="component" value="Unassembled WGS sequence"/>
</dbReference>
<evidence type="ECO:0000256" key="1">
    <source>
        <dbReference type="SAM" id="MobiDB-lite"/>
    </source>
</evidence>
<sequence length="319" mass="33815">MQNPSEISAGGLRLEGICCGDGHGNGGKHGWRGGRVAQPVACDPMVTTHGGGSSPPSFRDILAGAKVAESRKPVEKNTVASSSKIQSGSRFSIIEVDNVVPQMNNSMDIHVPITVAHGDLQGNIQKELQVENDVGLTGNLSVVVSSVPTTQVECSVGLSHDTSPVQKPSHEGNPTVSLETHVVACMNAVIPLDSSLSREKHTIVQVVVNGENPVLREKNGRVLPSSIRDLSSKVTSKVSMGWRCVQKSSLKLKRRDAQEPSNATLARRMSALESKLNATQTKVASSVPDDPQPLPTAGSNVHWCANTTFEQPTASDMQV</sequence>
<accession>A0ABR2DGW3</accession>
<comment type="caution">
    <text evidence="2">The sequence shown here is derived from an EMBL/GenBank/DDBJ whole genome shotgun (WGS) entry which is preliminary data.</text>
</comment>
<evidence type="ECO:0000313" key="3">
    <source>
        <dbReference type="Proteomes" id="UP001472677"/>
    </source>
</evidence>
<reference evidence="2 3" key="1">
    <citation type="journal article" date="2024" name="G3 (Bethesda)">
        <title>Genome assembly of Hibiscus sabdariffa L. provides insights into metabolisms of medicinal natural products.</title>
        <authorList>
            <person name="Kim T."/>
        </authorList>
    </citation>
    <scope>NUCLEOTIDE SEQUENCE [LARGE SCALE GENOMIC DNA]</scope>
    <source>
        <strain evidence="2">TK-2024</strain>
        <tissue evidence="2">Old leaves</tissue>
    </source>
</reference>
<name>A0ABR2DGW3_9ROSI</name>
<organism evidence="2 3">
    <name type="scientific">Hibiscus sabdariffa</name>
    <name type="common">roselle</name>
    <dbReference type="NCBI Taxonomy" id="183260"/>
    <lineage>
        <taxon>Eukaryota</taxon>
        <taxon>Viridiplantae</taxon>
        <taxon>Streptophyta</taxon>
        <taxon>Embryophyta</taxon>
        <taxon>Tracheophyta</taxon>
        <taxon>Spermatophyta</taxon>
        <taxon>Magnoliopsida</taxon>
        <taxon>eudicotyledons</taxon>
        <taxon>Gunneridae</taxon>
        <taxon>Pentapetalae</taxon>
        <taxon>rosids</taxon>
        <taxon>malvids</taxon>
        <taxon>Malvales</taxon>
        <taxon>Malvaceae</taxon>
        <taxon>Malvoideae</taxon>
        <taxon>Hibiscus</taxon>
    </lineage>
</organism>
<proteinExistence type="predicted"/>
<dbReference type="EMBL" id="JBBPBM010000028">
    <property type="protein sequence ID" value="KAK8538175.1"/>
    <property type="molecule type" value="Genomic_DNA"/>
</dbReference>
<keyword evidence="3" id="KW-1185">Reference proteome</keyword>